<accession>A0A7R9KPS7</accession>
<evidence type="ECO:0000313" key="3">
    <source>
        <dbReference type="Proteomes" id="UP000759131"/>
    </source>
</evidence>
<dbReference type="OrthoDB" id="8890589at2759"/>
<reference evidence="2" key="1">
    <citation type="submission" date="2020-11" db="EMBL/GenBank/DDBJ databases">
        <authorList>
            <person name="Tran Van P."/>
        </authorList>
    </citation>
    <scope>NUCLEOTIDE SEQUENCE</scope>
</reference>
<dbReference type="PANTHER" id="PTHR18945">
    <property type="entry name" value="NEUROTRANSMITTER GATED ION CHANNEL"/>
    <property type="match status" value="1"/>
</dbReference>
<feature type="domain" description="Neurotransmitter-gated ion-channel ligand-binding" evidence="1">
    <location>
        <begin position="9"/>
        <end position="117"/>
    </location>
</feature>
<dbReference type="SUPFAM" id="SSF63712">
    <property type="entry name" value="Nicotinic receptor ligand binding domain-like"/>
    <property type="match status" value="2"/>
</dbReference>
<dbReference type="GO" id="GO:0004888">
    <property type="term" value="F:transmembrane signaling receptor activity"/>
    <property type="evidence" value="ECO:0007669"/>
    <property type="project" value="InterPro"/>
</dbReference>
<dbReference type="EMBL" id="CAJPIZ010003275">
    <property type="protein sequence ID" value="CAG2106154.1"/>
    <property type="molecule type" value="Genomic_DNA"/>
</dbReference>
<dbReference type="EMBL" id="OC857850">
    <property type="protein sequence ID" value="CAD7625724.1"/>
    <property type="molecule type" value="Genomic_DNA"/>
</dbReference>
<gene>
    <name evidence="2" type="ORF">OSB1V03_LOCUS6157</name>
</gene>
<evidence type="ECO:0000259" key="1">
    <source>
        <dbReference type="Pfam" id="PF02931"/>
    </source>
</evidence>
<dbReference type="InterPro" id="IPR006202">
    <property type="entry name" value="Neur_chan_lig-bd"/>
</dbReference>
<dbReference type="GO" id="GO:0016020">
    <property type="term" value="C:membrane"/>
    <property type="evidence" value="ECO:0007669"/>
    <property type="project" value="InterPro"/>
</dbReference>
<dbReference type="GO" id="GO:0005230">
    <property type="term" value="F:extracellular ligand-gated monoatomic ion channel activity"/>
    <property type="evidence" value="ECO:0007669"/>
    <property type="project" value="InterPro"/>
</dbReference>
<dbReference type="Proteomes" id="UP000759131">
    <property type="component" value="Unassembled WGS sequence"/>
</dbReference>
<dbReference type="InterPro" id="IPR006201">
    <property type="entry name" value="Neur_channel"/>
</dbReference>
<proteinExistence type="predicted"/>
<protein>
    <recommendedName>
        <fullName evidence="1">Neurotransmitter-gated ion-channel ligand-binding domain-containing protein</fullName>
    </recommendedName>
</protein>
<organism evidence="2">
    <name type="scientific">Medioppia subpectinata</name>
    <dbReference type="NCBI Taxonomy" id="1979941"/>
    <lineage>
        <taxon>Eukaryota</taxon>
        <taxon>Metazoa</taxon>
        <taxon>Ecdysozoa</taxon>
        <taxon>Arthropoda</taxon>
        <taxon>Chelicerata</taxon>
        <taxon>Arachnida</taxon>
        <taxon>Acari</taxon>
        <taxon>Acariformes</taxon>
        <taxon>Sarcoptiformes</taxon>
        <taxon>Oribatida</taxon>
        <taxon>Brachypylina</taxon>
        <taxon>Oppioidea</taxon>
        <taxon>Oppiidae</taxon>
        <taxon>Medioppia</taxon>
    </lineage>
</organism>
<dbReference type="Gene3D" id="2.70.170.10">
    <property type="entry name" value="Neurotransmitter-gated ion-channel ligand-binding domain"/>
    <property type="match status" value="2"/>
</dbReference>
<dbReference type="AlphaFoldDB" id="A0A7R9KPS7"/>
<evidence type="ECO:0000313" key="2">
    <source>
        <dbReference type="EMBL" id="CAD7625724.1"/>
    </source>
</evidence>
<dbReference type="Pfam" id="PF02931">
    <property type="entry name" value="Neur_chan_LBD"/>
    <property type="match status" value="1"/>
</dbReference>
<sequence>MFVIDYTFDPIKREMNANMYFRQKWNDPRLVSQAITADIVGGESLANRVWTPDTFFANSMAVNVMKYPSRNSFLMVNTKGDVYYSERLQIQFRCGAKVSTKNDECNLELESYGFSMEMSFIAFFRQKWNDPRLVSQAITADVVGGQSLVDRVWIPDTFFVNSIDVDIFKYPIRNSFIKVKPNGDVLYSERIEVEFLCNSYKMQTNETVDCYLVMESSNYSRLEANFKLTCDECVENL</sequence>
<name>A0A7R9KPS7_9ACAR</name>
<keyword evidence="3" id="KW-1185">Reference proteome</keyword>
<dbReference type="InterPro" id="IPR036734">
    <property type="entry name" value="Neur_chan_lig-bd_sf"/>
</dbReference>